<gene>
    <name evidence="2" type="primary">X975_01376</name>
    <name evidence="2" type="ORF">TNCV_666471</name>
</gene>
<dbReference type="InterPro" id="IPR002492">
    <property type="entry name" value="Transposase_Tc1-like"/>
</dbReference>
<organism evidence="2 3">
    <name type="scientific">Trichonephila clavipes</name>
    <name type="common">Golden silk orbweaver</name>
    <name type="synonym">Nephila clavipes</name>
    <dbReference type="NCBI Taxonomy" id="2585209"/>
    <lineage>
        <taxon>Eukaryota</taxon>
        <taxon>Metazoa</taxon>
        <taxon>Ecdysozoa</taxon>
        <taxon>Arthropoda</taxon>
        <taxon>Chelicerata</taxon>
        <taxon>Arachnida</taxon>
        <taxon>Araneae</taxon>
        <taxon>Araneomorphae</taxon>
        <taxon>Entelegynae</taxon>
        <taxon>Araneoidea</taxon>
        <taxon>Nephilidae</taxon>
        <taxon>Trichonephila</taxon>
    </lineage>
</organism>
<dbReference type="Pfam" id="PF01498">
    <property type="entry name" value="HTH_Tnp_Tc3_2"/>
    <property type="match status" value="1"/>
</dbReference>
<dbReference type="Proteomes" id="UP000887159">
    <property type="component" value="Unassembled WGS sequence"/>
</dbReference>
<dbReference type="GO" id="GO:0006313">
    <property type="term" value="P:DNA transposition"/>
    <property type="evidence" value="ECO:0007669"/>
    <property type="project" value="InterPro"/>
</dbReference>
<accession>A0A8X6VNC0</accession>
<evidence type="ECO:0000313" key="3">
    <source>
        <dbReference type="Proteomes" id="UP000887159"/>
    </source>
</evidence>
<dbReference type="InterPro" id="IPR036397">
    <property type="entry name" value="RNaseH_sf"/>
</dbReference>
<evidence type="ECO:0000259" key="1">
    <source>
        <dbReference type="Pfam" id="PF01498"/>
    </source>
</evidence>
<proteinExistence type="predicted"/>
<dbReference type="AlphaFoldDB" id="A0A8X6VNC0"/>
<sequence>MKSARDDRHLLRIAVNDHTASSRKLAVHWLTATGILMSTSSIRRRLLHRGLRARVPLDRIPLTAKHRWLRLQWVSEHRAWQANWLQVVFSNESRFNLWDHDGRIRVRRYAGERYLPKCGIERHSGLTLRVMVWDAISYHR</sequence>
<dbReference type="EMBL" id="BMAU01021319">
    <property type="protein sequence ID" value="GFY13085.1"/>
    <property type="molecule type" value="Genomic_DNA"/>
</dbReference>
<evidence type="ECO:0000313" key="2">
    <source>
        <dbReference type="EMBL" id="GFY13085.1"/>
    </source>
</evidence>
<keyword evidence="3" id="KW-1185">Reference proteome</keyword>
<name>A0A8X6VNC0_TRICX</name>
<comment type="caution">
    <text evidence="2">The sequence shown here is derived from an EMBL/GenBank/DDBJ whole genome shotgun (WGS) entry which is preliminary data.</text>
</comment>
<dbReference type="GO" id="GO:0015074">
    <property type="term" value="P:DNA integration"/>
    <property type="evidence" value="ECO:0007669"/>
    <property type="project" value="InterPro"/>
</dbReference>
<reference evidence="2" key="1">
    <citation type="submission" date="2020-08" db="EMBL/GenBank/DDBJ databases">
        <title>Multicomponent nature underlies the extraordinary mechanical properties of spider dragline silk.</title>
        <authorList>
            <person name="Kono N."/>
            <person name="Nakamura H."/>
            <person name="Mori M."/>
            <person name="Yoshida Y."/>
            <person name="Ohtoshi R."/>
            <person name="Malay A.D."/>
            <person name="Moran D.A.P."/>
            <person name="Tomita M."/>
            <person name="Numata K."/>
            <person name="Arakawa K."/>
        </authorList>
    </citation>
    <scope>NUCLEOTIDE SEQUENCE</scope>
</reference>
<dbReference type="Gene3D" id="3.30.420.10">
    <property type="entry name" value="Ribonuclease H-like superfamily/Ribonuclease H"/>
    <property type="match status" value="1"/>
</dbReference>
<protein>
    <submittedName>
        <fullName evidence="2">Transposable element Tc1 transposase</fullName>
    </submittedName>
</protein>
<dbReference type="GO" id="GO:0003677">
    <property type="term" value="F:DNA binding"/>
    <property type="evidence" value="ECO:0007669"/>
    <property type="project" value="InterPro"/>
</dbReference>
<feature type="domain" description="Transposase Tc1-like" evidence="1">
    <location>
        <begin position="7"/>
        <end position="78"/>
    </location>
</feature>